<dbReference type="SUPFAM" id="SSF53474">
    <property type="entry name" value="alpha/beta-Hydrolases"/>
    <property type="match status" value="1"/>
</dbReference>
<feature type="domain" description="AB hydrolase-1" evidence="1">
    <location>
        <begin position="24"/>
        <end position="250"/>
    </location>
</feature>
<dbReference type="PRINTS" id="PR00111">
    <property type="entry name" value="ABHYDROLASE"/>
</dbReference>
<comment type="caution">
    <text evidence="2">The sequence shown here is derived from an EMBL/GenBank/DDBJ whole genome shotgun (WGS) entry which is preliminary data.</text>
</comment>
<dbReference type="Proteomes" id="UP000231987">
    <property type="component" value="Unassembled WGS sequence"/>
</dbReference>
<sequence length="270" mass="30230">MKHHFLHIGDVELEWHEMGEGAPVLYLHGGHGFFPDDDAFATQLAKTRRVIVPSHPGFGRSSLPEWLDCVTDIAHVHLALLDYLELDQVDVVGSSIGGWIAAEMGTMAPDRFGRIVLAAPVGIKVGPVDRLDVPDIFAMSQEQVARIYYHDDGKFRFDPSAHSDETLATILRNRETLTLLTWEPYMHNPKLRHRLRRLRAPTLVLRGSSDGFVSADYADAFARLISNASVETIEAAGHYLAEERPDIFAARVDAFLAQTRTKKILWRNVG</sequence>
<dbReference type="InterPro" id="IPR050471">
    <property type="entry name" value="AB_hydrolase"/>
</dbReference>
<accession>A0A2J0YYM9</accession>
<dbReference type="InterPro" id="IPR000073">
    <property type="entry name" value="AB_hydrolase_1"/>
</dbReference>
<dbReference type="AlphaFoldDB" id="A0A2J0YYM9"/>
<dbReference type="InterPro" id="IPR029058">
    <property type="entry name" value="AB_hydrolase_fold"/>
</dbReference>
<dbReference type="PANTHER" id="PTHR43433:SF5">
    <property type="entry name" value="AB HYDROLASE-1 DOMAIN-CONTAINING PROTEIN"/>
    <property type="match status" value="1"/>
</dbReference>
<dbReference type="PANTHER" id="PTHR43433">
    <property type="entry name" value="HYDROLASE, ALPHA/BETA FOLD FAMILY PROTEIN"/>
    <property type="match status" value="1"/>
</dbReference>
<gene>
    <name evidence="2" type="ORF">CEJ86_21790</name>
</gene>
<evidence type="ECO:0000313" key="3">
    <source>
        <dbReference type="Proteomes" id="UP000231987"/>
    </source>
</evidence>
<protein>
    <submittedName>
        <fullName evidence="2">Hydrolase</fullName>
    </submittedName>
</protein>
<proteinExistence type="predicted"/>
<dbReference type="GO" id="GO:0016787">
    <property type="term" value="F:hydrolase activity"/>
    <property type="evidence" value="ECO:0007669"/>
    <property type="project" value="UniProtKB-KW"/>
</dbReference>
<keyword evidence="2" id="KW-0378">Hydrolase</keyword>
<reference evidence="2 3" key="1">
    <citation type="submission" date="2017-06" db="EMBL/GenBank/DDBJ databases">
        <title>Ensifer strains isolated from leguminous trees and herbs display diverse denitrification phenotypes with some acting as strong N2O sinks.</title>
        <authorList>
            <person name="Woliy K."/>
            <person name="Mania D."/>
            <person name="Bakken L.R."/>
            <person name="Frostegard A."/>
        </authorList>
    </citation>
    <scope>NUCLEOTIDE SEQUENCE [LARGE SCALE GENOMIC DNA]</scope>
    <source>
        <strain evidence="2 3">AC50a</strain>
    </source>
</reference>
<dbReference type="Pfam" id="PF12697">
    <property type="entry name" value="Abhydrolase_6"/>
    <property type="match status" value="1"/>
</dbReference>
<name>A0A2J0YYM9_RHIML</name>
<dbReference type="Gene3D" id="3.40.50.1820">
    <property type="entry name" value="alpha/beta hydrolase"/>
    <property type="match status" value="1"/>
</dbReference>
<dbReference type="EMBL" id="NJGD01000010">
    <property type="protein sequence ID" value="PJR13381.1"/>
    <property type="molecule type" value="Genomic_DNA"/>
</dbReference>
<evidence type="ECO:0000259" key="1">
    <source>
        <dbReference type="Pfam" id="PF12697"/>
    </source>
</evidence>
<dbReference type="RefSeq" id="WP_100673358.1">
    <property type="nucleotide sequence ID" value="NZ_NJGD01000010.1"/>
</dbReference>
<organism evidence="2 3">
    <name type="scientific">Rhizobium meliloti</name>
    <name type="common">Ensifer meliloti</name>
    <name type="synonym">Sinorhizobium meliloti</name>
    <dbReference type="NCBI Taxonomy" id="382"/>
    <lineage>
        <taxon>Bacteria</taxon>
        <taxon>Pseudomonadati</taxon>
        <taxon>Pseudomonadota</taxon>
        <taxon>Alphaproteobacteria</taxon>
        <taxon>Hyphomicrobiales</taxon>
        <taxon>Rhizobiaceae</taxon>
        <taxon>Sinorhizobium/Ensifer group</taxon>
        <taxon>Sinorhizobium</taxon>
    </lineage>
</organism>
<evidence type="ECO:0000313" key="2">
    <source>
        <dbReference type="EMBL" id="PJR13381.1"/>
    </source>
</evidence>